<dbReference type="InParanoid" id="A0A517SLT6"/>
<keyword evidence="3" id="KW-1185">Reference proteome</keyword>
<name>A0A517SLT6_9PLAN</name>
<evidence type="ECO:0000313" key="3">
    <source>
        <dbReference type="Proteomes" id="UP000315700"/>
    </source>
</evidence>
<dbReference type="KEGG" id="ccos:Pan44_51510"/>
<sequence>MFRAFDQFEEAFSHAGTDPTVPRPIRRRKTLKQRFVFVVANLLILPVIGLVYAAVSADGIRQLMPIFQRRLYQLPVPGAGLLQRFDGWNRADLAIVVALLLFAVLTWLWTRVFLELQGYGPIAMQRLRMPIVFYLLTFLAAVIILFDAGLFYFGLASQTSSGWSDVPGFVVPAATLLYACGLAVLGWWHSDYSTSSYA</sequence>
<dbReference type="EMBL" id="CP036271">
    <property type="protein sequence ID" value="QDT57085.1"/>
    <property type="molecule type" value="Genomic_DNA"/>
</dbReference>
<dbReference type="AlphaFoldDB" id="A0A517SLT6"/>
<protein>
    <submittedName>
        <fullName evidence="2">Uncharacterized protein</fullName>
    </submittedName>
</protein>
<dbReference type="Proteomes" id="UP000315700">
    <property type="component" value="Chromosome"/>
</dbReference>
<gene>
    <name evidence="2" type="ORF">Pan44_51510</name>
</gene>
<feature type="transmembrane region" description="Helical" evidence="1">
    <location>
        <begin position="131"/>
        <end position="154"/>
    </location>
</feature>
<organism evidence="2 3">
    <name type="scientific">Caulifigura coniformis</name>
    <dbReference type="NCBI Taxonomy" id="2527983"/>
    <lineage>
        <taxon>Bacteria</taxon>
        <taxon>Pseudomonadati</taxon>
        <taxon>Planctomycetota</taxon>
        <taxon>Planctomycetia</taxon>
        <taxon>Planctomycetales</taxon>
        <taxon>Planctomycetaceae</taxon>
        <taxon>Caulifigura</taxon>
    </lineage>
</organism>
<evidence type="ECO:0000256" key="1">
    <source>
        <dbReference type="SAM" id="Phobius"/>
    </source>
</evidence>
<feature type="transmembrane region" description="Helical" evidence="1">
    <location>
        <begin position="166"/>
        <end position="188"/>
    </location>
</feature>
<keyword evidence="1" id="KW-0812">Transmembrane</keyword>
<keyword evidence="1" id="KW-1133">Transmembrane helix</keyword>
<dbReference type="RefSeq" id="WP_145034473.1">
    <property type="nucleotide sequence ID" value="NZ_CP036271.1"/>
</dbReference>
<dbReference type="OrthoDB" id="282488at2"/>
<reference evidence="2 3" key="1">
    <citation type="submission" date="2019-02" db="EMBL/GenBank/DDBJ databases">
        <title>Deep-cultivation of Planctomycetes and their phenomic and genomic characterization uncovers novel biology.</title>
        <authorList>
            <person name="Wiegand S."/>
            <person name="Jogler M."/>
            <person name="Boedeker C."/>
            <person name="Pinto D."/>
            <person name="Vollmers J."/>
            <person name="Rivas-Marin E."/>
            <person name="Kohn T."/>
            <person name="Peeters S.H."/>
            <person name="Heuer A."/>
            <person name="Rast P."/>
            <person name="Oberbeckmann S."/>
            <person name="Bunk B."/>
            <person name="Jeske O."/>
            <person name="Meyerdierks A."/>
            <person name="Storesund J.E."/>
            <person name="Kallscheuer N."/>
            <person name="Luecker S."/>
            <person name="Lage O.M."/>
            <person name="Pohl T."/>
            <person name="Merkel B.J."/>
            <person name="Hornburger P."/>
            <person name="Mueller R.-W."/>
            <person name="Bruemmer F."/>
            <person name="Labrenz M."/>
            <person name="Spormann A.M."/>
            <person name="Op den Camp H."/>
            <person name="Overmann J."/>
            <person name="Amann R."/>
            <person name="Jetten M.S.M."/>
            <person name="Mascher T."/>
            <person name="Medema M.H."/>
            <person name="Devos D.P."/>
            <person name="Kaster A.-K."/>
            <person name="Ovreas L."/>
            <person name="Rohde M."/>
            <person name="Galperin M.Y."/>
            <person name="Jogler C."/>
        </authorList>
    </citation>
    <scope>NUCLEOTIDE SEQUENCE [LARGE SCALE GENOMIC DNA]</scope>
    <source>
        <strain evidence="2 3">Pan44</strain>
    </source>
</reference>
<feature type="transmembrane region" description="Helical" evidence="1">
    <location>
        <begin position="93"/>
        <end position="110"/>
    </location>
</feature>
<feature type="transmembrane region" description="Helical" evidence="1">
    <location>
        <begin position="35"/>
        <end position="55"/>
    </location>
</feature>
<accession>A0A517SLT6</accession>
<keyword evidence="1" id="KW-0472">Membrane</keyword>
<evidence type="ECO:0000313" key="2">
    <source>
        <dbReference type="EMBL" id="QDT57085.1"/>
    </source>
</evidence>
<proteinExistence type="predicted"/>